<evidence type="ECO:0000259" key="9">
    <source>
        <dbReference type="PROSITE" id="PS51751"/>
    </source>
</evidence>
<dbReference type="PANTHER" id="PTHR31204">
    <property type="entry name" value="SIGMA INTRACELLULAR RECEPTOR 2"/>
    <property type="match status" value="1"/>
</dbReference>
<feature type="transmembrane region" description="Helical" evidence="8">
    <location>
        <begin position="36"/>
        <end position="56"/>
    </location>
</feature>
<dbReference type="PROSITE" id="PS51751">
    <property type="entry name" value="EXPERA"/>
    <property type="match status" value="1"/>
</dbReference>
<accession>A0ABR0LMI3</accession>
<keyword evidence="5 7" id="KW-1133">Transmembrane helix</keyword>
<gene>
    <name evidence="10" type="ORF">LTR16_005222</name>
</gene>
<keyword evidence="3 7" id="KW-0812">Transmembrane</keyword>
<evidence type="ECO:0000256" key="1">
    <source>
        <dbReference type="ARBA" id="ARBA00004477"/>
    </source>
</evidence>
<dbReference type="InterPro" id="IPR016964">
    <property type="entry name" value="Sigma2_recept"/>
</dbReference>
<dbReference type="InterPro" id="IPR051987">
    <property type="entry name" value="Sigma-2_receptor-like"/>
</dbReference>
<comment type="subcellular location">
    <subcellularLocation>
        <location evidence="1">Endoplasmic reticulum membrane</location>
        <topology evidence="1">Multi-pass membrane protein</topology>
    </subcellularLocation>
</comment>
<evidence type="ECO:0000256" key="3">
    <source>
        <dbReference type="ARBA" id="ARBA00022692"/>
    </source>
</evidence>
<reference evidence="10 11" key="1">
    <citation type="submission" date="2023-08" db="EMBL/GenBank/DDBJ databases">
        <title>Black Yeasts Isolated from many extreme environments.</title>
        <authorList>
            <person name="Coleine C."/>
            <person name="Stajich J.E."/>
            <person name="Selbmann L."/>
        </authorList>
    </citation>
    <scope>NUCLEOTIDE SEQUENCE [LARGE SCALE GENOMIC DNA]</scope>
    <source>
        <strain evidence="10 11">CCFEE 536</strain>
    </source>
</reference>
<keyword evidence="4" id="KW-0256">Endoplasmic reticulum</keyword>
<feature type="transmembrane region" description="Helical" evidence="8">
    <location>
        <begin position="103"/>
        <end position="121"/>
    </location>
</feature>
<evidence type="ECO:0000313" key="10">
    <source>
        <dbReference type="EMBL" id="KAK5200694.1"/>
    </source>
</evidence>
<evidence type="ECO:0000256" key="4">
    <source>
        <dbReference type="ARBA" id="ARBA00022824"/>
    </source>
</evidence>
<dbReference type="PIRSF" id="PIRSF031032">
    <property type="entry name" value="TMP_97_prd"/>
    <property type="match status" value="1"/>
</dbReference>
<evidence type="ECO:0000256" key="8">
    <source>
        <dbReference type="SAM" id="Phobius"/>
    </source>
</evidence>
<feature type="transmembrane region" description="Helical" evidence="8">
    <location>
        <begin position="68"/>
        <end position="91"/>
    </location>
</feature>
<evidence type="ECO:0000256" key="7">
    <source>
        <dbReference type="PROSITE-ProRule" id="PRU01087"/>
    </source>
</evidence>
<dbReference type="InterPro" id="IPR033118">
    <property type="entry name" value="EXPERA"/>
</dbReference>
<dbReference type="PANTHER" id="PTHR31204:SF1">
    <property type="entry name" value="SIGMA INTRACELLULAR RECEPTOR 2"/>
    <property type="match status" value="1"/>
</dbReference>
<comment type="similarity">
    <text evidence="2">Belongs to the TMEM97/sigma-2 receptor family.</text>
</comment>
<comment type="caution">
    <text evidence="10">The sequence shown here is derived from an EMBL/GenBank/DDBJ whole genome shotgun (WGS) entry which is preliminary data.</text>
</comment>
<organism evidence="10 11">
    <name type="scientific">Cryomyces antarcticus</name>
    <dbReference type="NCBI Taxonomy" id="329879"/>
    <lineage>
        <taxon>Eukaryota</taxon>
        <taxon>Fungi</taxon>
        <taxon>Dikarya</taxon>
        <taxon>Ascomycota</taxon>
        <taxon>Pezizomycotina</taxon>
        <taxon>Dothideomycetes</taxon>
        <taxon>Dothideomycetes incertae sedis</taxon>
        <taxon>Cryomyces</taxon>
    </lineage>
</organism>
<evidence type="ECO:0000256" key="5">
    <source>
        <dbReference type="ARBA" id="ARBA00022989"/>
    </source>
</evidence>
<evidence type="ECO:0000256" key="6">
    <source>
        <dbReference type="ARBA" id="ARBA00023136"/>
    </source>
</evidence>
<keyword evidence="6 7" id="KW-0472">Membrane</keyword>
<dbReference type="Proteomes" id="UP001357485">
    <property type="component" value="Unassembled WGS sequence"/>
</dbReference>
<keyword evidence="11" id="KW-1185">Reference proteome</keyword>
<protein>
    <recommendedName>
        <fullName evidence="9">EXPERA domain-containing protein</fullName>
    </recommendedName>
</protein>
<dbReference type="Pfam" id="PF05241">
    <property type="entry name" value="EBP"/>
    <property type="match status" value="1"/>
</dbReference>
<evidence type="ECO:0000256" key="2">
    <source>
        <dbReference type="ARBA" id="ARBA00009096"/>
    </source>
</evidence>
<evidence type="ECO:0000313" key="11">
    <source>
        <dbReference type="Proteomes" id="UP001357485"/>
    </source>
</evidence>
<sequence length="137" mass="15754">MYPAALKPQFLTQLRTWYITTYRDQFFVTPPAFFNLYMWLELLYHVPLSVWAIGALIRDDPRTPIHLLIYAVQTAVTTLTCIADYLSWSSFSNAEKVELSKLYVPYLALAVFMGLDMFARLEKTLVYGARAAGKKSL</sequence>
<name>A0ABR0LMI3_9PEZI</name>
<dbReference type="EMBL" id="JAVRRA010017219">
    <property type="protein sequence ID" value="KAK5200694.1"/>
    <property type="molecule type" value="Genomic_DNA"/>
</dbReference>
<proteinExistence type="inferred from homology"/>
<feature type="domain" description="EXPERA" evidence="9">
    <location>
        <begin position="1"/>
        <end position="114"/>
    </location>
</feature>